<dbReference type="RefSeq" id="WP_101800541.1">
    <property type="nucleotide sequence ID" value="NZ_CP136160.1"/>
</dbReference>
<evidence type="ECO:0000313" key="1">
    <source>
        <dbReference type="EMBL" id="RGT59367.1"/>
    </source>
</evidence>
<protein>
    <submittedName>
        <fullName evidence="1">Uncharacterized protein</fullName>
    </submittedName>
</protein>
<proteinExistence type="predicted"/>
<evidence type="ECO:0000313" key="2">
    <source>
        <dbReference type="Proteomes" id="UP000284046"/>
    </source>
</evidence>
<comment type="caution">
    <text evidence="1">The sequence shown here is derived from an EMBL/GenBank/DDBJ whole genome shotgun (WGS) entry which is preliminary data.</text>
</comment>
<reference evidence="1 2" key="1">
    <citation type="submission" date="2018-08" db="EMBL/GenBank/DDBJ databases">
        <title>A genome reference for cultivated species of the human gut microbiota.</title>
        <authorList>
            <person name="Zou Y."/>
            <person name="Xue W."/>
            <person name="Luo G."/>
        </authorList>
    </citation>
    <scope>NUCLEOTIDE SEQUENCE [LARGE SCALE GENOMIC DNA]</scope>
    <source>
        <strain evidence="1 2">AF18-38</strain>
    </source>
</reference>
<gene>
    <name evidence="1" type="ORF">DWX18_09710</name>
</gene>
<dbReference type="EMBL" id="QRWZ01000018">
    <property type="protein sequence ID" value="RGT59367.1"/>
    <property type="molecule type" value="Genomic_DNA"/>
</dbReference>
<sequence length="158" mass="18286">MGGRGASLKSLIRKYEDGLKRMYNPKSSITRAERRRLIKAGYFKIEQKRDAPKNNSKPSFNRAKEISKFSDFAYRKENTPRGAKSFATMFQKNGSLTHGILAHNEEYAIAKWANQKGYKNLDKKSKNDIGKIIGEYSKGYNPKLSRVVNSNEWDWHKY</sequence>
<accession>A0A412PL39</accession>
<dbReference type="AlphaFoldDB" id="A0A412PL39"/>
<organism evidence="1 2">
    <name type="scientific">Streptococcus anginosus</name>
    <dbReference type="NCBI Taxonomy" id="1328"/>
    <lineage>
        <taxon>Bacteria</taxon>
        <taxon>Bacillati</taxon>
        <taxon>Bacillota</taxon>
        <taxon>Bacilli</taxon>
        <taxon>Lactobacillales</taxon>
        <taxon>Streptococcaceae</taxon>
        <taxon>Streptococcus</taxon>
        <taxon>Streptococcus anginosus group</taxon>
    </lineage>
</organism>
<name>A0A412PL39_STRAP</name>
<dbReference type="Proteomes" id="UP000284046">
    <property type="component" value="Unassembled WGS sequence"/>
</dbReference>